<feature type="domain" description="HAMP" evidence="9">
    <location>
        <begin position="208"/>
        <end position="261"/>
    </location>
</feature>
<proteinExistence type="inferred from homology"/>
<evidence type="ECO:0000256" key="7">
    <source>
        <dbReference type="SAM" id="Phobius"/>
    </source>
</evidence>
<dbReference type="Gene3D" id="1.10.287.950">
    <property type="entry name" value="Methyl-accepting chemotaxis protein"/>
    <property type="match status" value="1"/>
</dbReference>
<dbReference type="PROSITE" id="PS50111">
    <property type="entry name" value="CHEMOTAXIS_TRANSDUC_2"/>
    <property type="match status" value="1"/>
</dbReference>
<dbReference type="InterPro" id="IPR024478">
    <property type="entry name" value="HlyB_4HB_MCP"/>
</dbReference>
<dbReference type="CDD" id="cd06225">
    <property type="entry name" value="HAMP"/>
    <property type="match status" value="1"/>
</dbReference>
<name>A0ABR8MUY1_9BACL</name>
<keyword evidence="7" id="KW-1133">Transmembrane helix</keyword>
<dbReference type="PANTHER" id="PTHR32089:SF112">
    <property type="entry name" value="LYSOZYME-LIKE PROTEIN-RELATED"/>
    <property type="match status" value="1"/>
</dbReference>
<evidence type="ECO:0000313" key="11">
    <source>
        <dbReference type="Proteomes" id="UP000609346"/>
    </source>
</evidence>
<feature type="transmembrane region" description="Helical" evidence="7">
    <location>
        <begin position="185"/>
        <end position="210"/>
    </location>
</feature>
<dbReference type="InterPro" id="IPR004089">
    <property type="entry name" value="MCPsignal_dom"/>
</dbReference>
<evidence type="ECO:0000259" key="8">
    <source>
        <dbReference type="PROSITE" id="PS50111"/>
    </source>
</evidence>
<dbReference type="EMBL" id="JACXZA010000003">
    <property type="protein sequence ID" value="MBD3919778.1"/>
    <property type="molecule type" value="Genomic_DNA"/>
</dbReference>
<evidence type="ECO:0000256" key="6">
    <source>
        <dbReference type="PROSITE-ProRule" id="PRU00284"/>
    </source>
</evidence>
<comment type="caution">
    <text evidence="10">The sequence shown here is derived from an EMBL/GenBank/DDBJ whole genome shotgun (WGS) entry which is preliminary data.</text>
</comment>
<keyword evidence="4 6" id="KW-0807">Transducer</keyword>
<dbReference type="Pfam" id="PF00015">
    <property type="entry name" value="MCPsignal"/>
    <property type="match status" value="1"/>
</dbReference>
<organism evidence="10 11">
    <name type="scientific">Paenibacillus terricola</name>
    <dbReference type="NCBI Taxonomy" id="2763503"/>
    <lineage>
        <taxon>Bacteria</taxon>
        <taxon>Bacillati</taxon>
        <taxon>Bacillota</taxon>
        <taxon>Bacilli</taxon>
        <taxon>Bacillales</taxon>
        <taxon>Paenibacillaceae</taxon>
        <taxon>Paenibacillus</taxon>
    </lineage>
</organism>
<evidence type="ECO:0000313" key="10">
    <source>
        <dbReference type="EMBL" id="MBD3919778.1"/>
    </source>
</evidence>
<comment type="subcellular location">
    <subcellularLocation>
        <location evidence="1">Cell membrane</location>
    </subcellularLocation>
</comment>
<evidence type="ECO:0000259" key="9">
    <source>
        <dbReference type="PROSITE" id="PS50885"/>
    </source>
</evidence>
<protein>
    <submittedName>
        <fullName evidence="10">Methyl-accepting chemotaxis protein</fullName>
    </submittedName>
</protein>
<evidence type="ECO:0000256" key="4">
    <source>
        <dbReference type="ARBA" id="ARBA00023224"/>
    </source>
</evidence>
<accession>A0ABR8MUY1</accession>
<evidence type="ECO:0000256" key="3">
    <source>
        <dbReference type="ARBA" id="ARBA00023136"/>
    </source>
</evidence>
<evidence type="ECO:0000256" key="1">
    <source>
        <dbReference type="ARBA" id="ARBA00004236"/>
    </source>
</evidence>
<reference evidence="10 11" key="1">
    <citation type="submission" date="2020-09" db="EMBL/GenBank/DDBJ databases">
        <title>Paenibacillus sp. strain PR3 16S rRNA gene Genome sequencing and assembly.</title>
        <authorList>
            <person name="Kim J."/>
        </authorList>
    </citation>
    <scope>NUCLEOTIDE SEQUENCE [LARGE SCALE GENOMIC DNA]</scope>
    <source>
        <strain evidence="10 11">PR3</strain>
    </source>
</reference>
<dbReference type="PROSITE" id="PS50885">
    <property type="entry name" value="HAMP"/>
    <property type="match status" value="1"/>
</dbReference>
<dbReference type="SMART" id="SM00304">
    <property type="entry name" value="HAMP"/>
    <property type="match status" value="1"/>
</dbReference>
<evidence type="ECO:0000256" key="2">
    <source>
        <dbReference type="ARBA" id="ARBA00022475"/>
    </source>
</evidence>
<dbReference type="SUPFAM" id="SSF58104">
    <property type="entry name" value="Methyl-accepting chemotaxis protein (MCP) signaling domain"/>
    <property type="match status" value="1"/>
</dbReference>
<comment type="similarity">
    <text evidence="5">Belongs to the methyl-accepting chemotaxis (MCP) protein family.</text>
</comment>
<dbReference type="PANTHER" id="PTHR32089">
    <property type="entry name" value="METHYL-ACCEPTING CHEMOTAXIS PROTEIN MCPB"/>
    <property type="match status" value="1"/>
</dbReference>
<keyword evidence="7" id="KW-0812">Transmembrane</keyword>
<dbReference type="CDD" id="cd11386">
    <property type="entry name" value="MCP_signal"/>
    <property type="match status" value="1"/>
</dbReference>
<keyword evidence="11" id="KW-1185">Reference proteome</keyword>
<gene>
    <name evidence="10" type="ORF">H8B09_13525</name>
</gene>
<feature type="domain" description="Methyl-accepting transducer" evidence="8">
    <location>
        <begin position="266"/>
        <end position="509"/>
    </location>
</feature>
<dbReference type="SMART" id="SM00283">
    <property type="entry name" value="MA"/>
    <property type="match status" value="1"/>
</dbReference>
<sequence length="530" mass="56782">MRVTVGKKMMAGFALLLVLMVVISALSAMQLKSLKDKVDTINDVSLPGVQSIQHVNYLTEHVLSLSAMYALEDEVPVKEQYRQQITEANKELQGDFRKYSETIVSDEEQGAFNSLTAEWEQFQTANAKVLELSDIHNEQDAGNLLQQTQASYQKMQSTLDFLLDFNNDHADDVTVQSNETYHTSLLWIIGLSIVSLVVGIAAASILVLSISRPLTSVTRAIERVSHGDLTIEPLEVKGRDETADLASAMNAMVVNWSELIASALHSSYSVASAAQQISASTEEVSSTSDAQAQTAQHITELFRELNIAVQTVASSAEDAAEMSAKSAKVARGGGQIVSASIQGISAVTNQMKKLEDDSKQIGDIIEVIDEIAAQTNLIALNAAIEAARAGEQGRGFAVVADEVRKLAERSGEATKRITSIIKGMQGNTAASVESVTLAVTQTKRVGETFEQIIDLVGDTADRVGEIAASSEQQAAQTDEVFRAIESIAAASEETAASTEETASTSQTLAKLAQHLSESVSQFKLKGSVSP</sequence>
<dbReference type="InterPro" id="IPR003660">
    <property type="entry name" value="HAMP_dom"/>
</dbReference>
<dbReference type="Proteomes" id="UP000609346">
    <property type="component" value="Unassembled WGS sequence"/>
</dbReference>
<dbReference type="RefSeq" id="WP_191204066.1">
    <property type="nucleotide sequence ID" value="NZ_JACXZA010000003.1"/>
</dbReference>
<keyword evidence="2" id="KW-1003">Cell membrane</keyword>
<evidence type="ECO:0000256" key="5">
    <source>
        <dbReference type="ARBA" id="ARBA00029447"/>
    </source>
</evidence>
<keyword evidence="3 7" id="KW-0472">Membrane</keyword>
<dbReference type="Pfam" id="PF12729">
    <property type="entry name" value="4HB_MCP_1"/>
    <property type="match status" value="1"/>
</dbReference>
<dbReference type="Pfam" id="PF00672">
    <property type="entry name" value="HAMP"/>
    <property type="match status" value="1"/>
</dbReference>